<dbReference type="GO" id="GO:0046872">
    <property type="term" value="F:metal ion binding"/>
    <property type="evidence" value="ECO:0007669"/>
    <property type="project" value="UniProtKB-KW"/>
</dbReference>
<comment type="caution">
    <text evidence="4">The sequence shown here is derived from an EMBL/GenBank/DDBJ whole genome shotgun (WGS) entry which is preliminary data.</text>
</comment>
<proteinExistence type="inferred from homology"/>
<dbReference type="InterPro" id="IPR011234">
    <property type="entry name" value="Fumarylacetoacetase-like_C"/>
</dbReference>
<evidence type="ECO:0000256" key="1">
    <source>
        <dbReference type="ARBA" id="ARBA00010211"/>
    </source>
</evidence>
<sequence>MRDFAKVGRKIVAVGRNFANSGTRCRRPRSSFSNRRRRILRTAARWNCREGRMCTTRVRSRSPIPCHEVSEKKRLTFRNVHQAELGVVLGKRGTDIPEKQAMSYVAGYCLALDMTARDMQAEAIKAGLPWSMCKGFDTFTPVSAFVPRENVPDPCNVDLWLKVNGKFKQKGNTSDMYPRCSHDRDRPR</sequence>
<gene>
    <name evidence="4" type="ORF">BJ554DRAFT_2539</name>
</gene>
<dbReference type="Gene3D" id="3.90.850.10">
    <property type="entry name" value="Fumarylacetoacetase-like, C-terminal domain"/>
    <property type="match status" value="1"/>
</dbReference>
<dbReference type="GO" id="GO:0018773">
    <property type="term" value="F:acetylpyruvate hydrolase activity"/>
    <property type="evidence" value="ECO:0007669"/>
    <property type="project" value="TreeGrafter"/>
</dbReference>
<feature type="domain" description="Fumarylacetoacetase-like C-terminal" evidence="3">
    <location>
        <begin position="59"/>
        <end position="177"/>
    </location>
</feature>
<keyword evidence="5" id="KW-1185">Reference proteome</keyword>
<accession>A0A8H7ZQR4</accession>
<dbReference type="Proteomes" id="UP000673691">
    <property type="component" value="Unassembled WGS sequence"/>
</dbReference>
<dbReference type="AlphaFoldDB" id="A0A8H7ZQR4"/>
<dbReference type="SUPFAM" id="SSF56529">
    <property type="entry name" value="FAH"/>
    <property type="match status" value="1"/>
</dbReference>
<name>A0A8H7ZQR4_9FUNG</name>
<evidence type="ECO:0000313" key="5">
    <source>
        <dbReference type="Proteomes" id="UP000673691"/>
    </source>
</evidence>
<dbReference type="OrthoDB" id="74910at2759"/>
<dbReference type="Pfam" id="PF01557">
    <property type="entry name" value="FAA_hydrolase"/>
    <property type="match status" value="1"/>
</dbReference>
<dbReference type="InterPro" id="IPR036663">
    <property type="entry name" value="Fumarylacetoacetase_C_sf"/>
</dbReference>
<keyword evidence="2" id="KW-0479">Metal-binding</keyword>
<organism evidence="4 5">
    <name type="scientific">Olpidium bornovanus</name>
    <dbReference type="NCBI Taxonomy" id="278681"/>
    <lineage>
        <taxon>Eukaryota</taxon>
        <taxon>Fungi</taxon>
        <taxon>Fungi incertae sedis</taxon>
        <taxon>Olpidiomycota</taxon>
        <taxon>Olpidiomycotina</taxon>
        <taxon>Olpidiomycetes</taxon>
        <taxon>Olpidiales</taxon>
        <taxon>Olpidiaceae</taxon>
        <taxon>Olpidium</taxon>
    </lineage>
</organism>
<dbReference type="PANTHER" id="PTHR11820:SF7">
    <property type="entry name" value="ACYLPYRUVASE FAHD1, MITOCHONDRIAL"/>
    <property type="match status" value="1"/>
</dbReference>
<protein>
    <recommendedName>
        <fullName evidence="3">Fumarylacetoacetase-like C-terminal domain-containing protein</fullName>
    </recommendedName>
</protein>
<dbReference type="EMBL" id="JAEFCI010010070">
    <property type="protein sequence ID" value="KAG5457444.1"/>
    <property type="molecule type" value="Genomic_DNA"/>
</dbReference>
<dbReference type="PANTHER" id="PTHR11820">
    <property type="entry name" value="ACYLPYRUVASE"/>
    <property type="match status" value="1"/>
</dbReference>
<evidence type="ECO:0000256" key="2">
    <source>
        <dbReference type="ARBA" id="ARBA00022723"/>
    </source>
</evidence>
<evidence type="ECO:0000313" key="4">
    <source>
        <dbReference type="EMBL" id="KAG5457444.1"/>
    </source>
</evidence>
<feature type="non-terminal residue" evidence="4">
    <location>
        <position position="188"/>
    </location>
</feature>
<evidence type="ECO:0000259" key="3">
    <source>
        <dbReference type="Pfam" id="PF01557"/>
    </source>
</evidence>
<dbReference type="GO" id="GO:0005739">
    <property type="term" value="C:mitochondrion"/>
    <property type="evidence" value="ECO:0007669"/>
    <property type="project" value="TreeGrafter"/>
</dbReference>
<comment type="similarity">
    <text evidence="1">Belongs to the FAH family.</text>
</comment>
<reference evidence="4 5" key="1">
    <citation type="journal article" name="Sci. Rep.">
        <title>Genome-scale phylogenetic analyses confirm Olpidium as the closest living zoosporic fungus to the non-flagellated, terrestrial fungi.</title>
        <authorList>
            <person name="Chang Y."/>
            <person name="Rochon D."/>
            <person name="Sekimoto S."/>
            <person name="Wang Y."/>
            <person name="Chovatia M."/>
            <person name="Sandor L."/>
            <person name="Salamov A."/>
            <person name="Grigoriev I.V."/>
            <person name="Stajich J.E."/>
            <person name="Spatafora J.W."/>
        </authorList>
    </citation>
    <scope>NUCLEOTIDE SEQUENCE [LARGE SCALE GENOMIC DNA]</scope>
    <source>
        <strain evidence="4">S191</strain>
    </source>
</reference>